<protein>
    <submittedName>
        <fullName evidence="1">Uncharacterized protein</fullName>
    </submittedName>
</protein>
<evidence type="ECO:0000313" key="1">
    <source>
        <dbReference type="EMBL" id="KAI5676853.1"/>
    </source>
</evidence>
<reference evidence="2" key="1">
    <citation type="journal article" date="2023" name="Nat. Plants">
        <title>Single-cell RNA sequencing provides a high-resolution roadmap for understanding the multicellular compartmentation of specialized metabolism.</title>
        <authorList>
            <person name="Sun S."/>
            <person name="Shen X."/>
            <person name="Li Y."/>
            <person name="Li Y."/>
            <person name="Wang S."/>
            <person name="Li R."/>
            <person name="Zhang H."/>
            <person name="Shen G."/>
            <person name="Guo B."/>
            <person name="Wei J."/>
            <person name="Xu J."/>
            <person name="St-Pierre B."/>
            <person name="Chen S."/>
            <person name="Sun C."/>
        </authorList>
    </citation>
    <scope>NUCLEOTIDE SEQUENCE [LARGE SCALE GENOMIC DNA]</scope>
</reference>
<sequence>MKVQVEEFKEASLGGFVALKLKEVECLESIATSRVHPHVHGSALAVEEKSSLNLPPMVFRESLENRCQYIIMHGMKNYRIEYDEYQNDHGAHTHQRYNFGTYGRNDCDGRWRYLRSMNAFYGNRSYGDEPLVERRVEDRRSMEKELGPILEHLSISLSLNPCSLCYEVSLEKLKSLLGSYTFQVSLIGDMCIIAFEGNIFLLVSSMTYFLSFHFSLAVPLMSSSVMFDPSCYAFGNLDDTSLVELNIVGFALEFDRNSR</sequence>
<accession>A0ACC0BVZ5</accession>
<keyword evidence="2" id="KW-1185">Reference proteome</keyword>
<proteinExistence type="predicted"/>
<evidence type="ECO:0000313" key="2">
    <source>
        <dbReference type="Proteomes" id="UP001060085"/>
    </source>
</evidence>
<gene>
    <name evidence="1" type="ORF">M9H77_07803</name>
</gene>
<name>A0ACC0BVZ5_CATRO</name>
<dbReference type="EMBL" id="CM044702">
    <property type="protein sequence ID" value="KAI5676853.1"/>
    <property type="molecule type" value="Genomic_DNA"/>
</dbReference>
<organism evidence="1 2">
    <name type="scientific">Catharanthus roseus</name>
    <name type="common">Madagascar periwinkle</name>
    <name type="synonym">Vinca rosea</name>
    <dbReference type="NCBI Taxonomy" id="4058"/>
    <lineage>
        <taxon>Eukaryota</taxon>
        <taxon>Viridiplantae</taxon>
        <taxon>Streptophyta</taxon>
        <taxon>Embryophyta</taxon>
        <taxon>Tracheophyta</taxon>
        <taxon>Spermatophyta</taxon>
        <taxon>Magnoliopsida</taxon>
        <taxon>eudicotyledons</taxon>
        <taxon>Gunneridae</taxon>
        <taxon>Pentapetalae</taxon>
        <taxon>asterids</taxon>
        <taxon>lamiids</taxon>
        <taxon>Gentianales</taxon>
        <taxon>Apocynaceae</taxon>
        <taxon>Rauvolfioideae</taxon>
        <taxon>Vinceae</taxon>
        <taxon>Catharanthinae</taxon>
        <taxon>Catharanthus</taxon>
    </lineage>
</organism>
<comment type="caution">
    <text evidence="1">The sequence shown here is derived from an EMBL/GenBank/DDBJ whole genome shotgun (WGS) entry which is preliminary data.</text>
</comment>
<dbReference type="Proteomes" id="UP001060085">
    <property type="component" value="Linkage Group LG02"/>
</dbReference>